<dbReference type="Pfam" id="PF01244">
    <property type="entry name" value="Peptidase_M19"/>
    <property type="match status" value="1"/>
</dbReference>
<comment type="caution">
    <text evidence="1">The sequence shown here is derived from an EMBL/GenBank/DDBJ whole genome shotgun (WGS) entry which is preliminary data.</text>
</comment>
<dbReference type="InterPro" id="IPR032466">
    <property type="entry name" value="Metal_Hydrolase"/>
</dbReference>
<sequence>MISLLALAIALSGPDSDTPTPADRLAHDQMLVLDTHLDTPELFEHPGWKFDRWHDRDFDKSQVDLPRMEQGGLDGGFFVIYTGQGPLTPEGYAKARNAALTREMWIQRVVAANADKMEFATTPEDAHRIAKAGKRIVFQSIENSYPLGTDLSLLKWYYDQGVRMAGPIHFRNNQFGDSATDKVKQWNGLSPLGKQWVAEMNRLGMLIDVSHSSDDVFDQALALSKVPIIASHSGPRAIFNHPRNLDDERMRKLAKAGGVLQVNSVYLVEGDHDETRNKISDRQDDWWALSAADQRQLIADKAKADATNPYRGADFELFMKSLLHCIAVMGVDHVGIGADWDGGGGVRGMEDITALPKITARLRREGFSDTDIEKIWSGNVLRVLKQAEDWAAKNK</sequence>
<dbReference type="InterPro" id="IPR008257">
    <property type="entry name" value="Pept_M19"/>
</dbReference>
<dbReference type="GO" id="GO:0006508">
    <property type="term" value="P:proteolysis"/>
    <property type="evidence" value="ECO:0007669"/>
    <property type="project" value="InterPro"/>
</dbReference>
<dbReference type="PROSITE" id="PS51365">
    <property type="entry name" value="RENAL_DIPEPTIDASE_2"/>
    <property type="match status" value="1"/>
</dbReference>
<dbReference type="Gene3D" id="1.10.287.650">
    <property type="entry name" value="L27 domain"/>
    <property type="match status" value="1"/>
</dbReference>
<accession>A0A7X5V410</accession>
<dbReference type="EC" id="3.4.13.19" evidence="1"/>
<dbReference type="GO" id="GO:0070573">
    <property type="term" value="F:metallodipeptidase activity"/>
    <property type="evidence" value="ECO:0007669"/>
    <property type="project" value="InterPro"/>
</dbReference>
<proteinExistence type="predicted"/>
<dbReference type="Proteomes" id="UP000564677">
    <property type="component" value="Unassembled WGS sequence"/>
</dbReference>
<dbReference type="RefSeq" id="WP_167301629.1">
    <property type="nucleotide sequence ID" value="NZ_JAASQV010000008.1"/>
</dbReference>
<dbReference type="CDD" id="cd01301">
    <property type="entry name" value="rDP_like"/>
    <property type="match status" value="1"/>
</dbReference>
<keyword evidence="1" id="KW-0224">Dipeptidase</keyword>
<evidence type="ECO:0000313" key="1">
    <source>
        <dbReference type="EMBL" id="NIJ67533.1"/>
    </source>
</evidence>
<keyword evidence="1" id="KW-0645">Protease</keyword>
<reference evidence="1 2" key="1">
    <citation type="submission" date="2020-03" db="EMBL/GenBank/DDBJ databases">
        <title>Genomic Encyclopedia of Type Strains, Phase IV (KMG-IV): sequencing the most valuable type-strain genomes for metagenomic binning, comparative biology and taxonomic classification.</title>
        <authorList>
            <person name="Goeker M."/>
        </authorList>
    </citation>
    <scope>NUCLEOTIDE SEQUENCE [LARGE SCALE GENOMIC DNA]</scope>
    <source>
        <strain evidence="1 2">DSM 4733</strain>
    </source>
</reference>
<gene>
    <name evidence="1" type="ORF">FHR20_004519</name>
</gene>
<dbReference type="AlphaFoldDB" id="A0A7X5V410"/>
<dbReference type="PANTHER" id="PTHR10443">
    <property type="entry name" value="MICROSOMAL DIPEPTIDASE"/>
    <property type="match status" value="1"/>
</dbReference>
<keyword evidence="1" id="KW-0378">Hydrolase</keyword>
<dbReference type="PANTHER" id="PTHR10443:SF12">
    <property type="entry name" value="DIPEPTIDASE"/>
    <property type="match status" value="1"/>
</dbReference>
<dbReference type="Gene3D" id="3.20.20.140">
    <property type="entry name" value="Metal-dependent hydrolases"/>
    <property type="match status" value="1"/>
</dbReference>
<protein>
    <submittedName>
        <fullName evidence="1">Membrane dipeptidase</fullName>
        <ecNumber evidence="1">3.4.13.19</ecNumber>
    </submittedName>
</protein>
<dbReference type="EMBL" id="JAASQV010000008">
    <property type="protein sequence ID" value="NIJ67533.1"/>
    <property type="molecule type" value="Genomic_DNA"/>
</dbReference>
<dbReference type="SUPFAM" id="SSF51556">
    <property type="entry name" value="Metallo-dependent hydrolases"/>
    <property type="match status" value="1"/>
</dbReference>
<keyword evidence="2" id="KW-1185">Reference proteome</keyword>
<name>A0A7X5V410_9SPHN</name>
<organism evidence="1 2">
    <name type="scientific">Sphingomonas leidyi</name>
    <dbReference type="NCBI Taxonomy" id="68569"/>
    <lineage>
        <taxon>Bacteria</taxon>
        <taxon>Pseudomonadati</taxon>
        <taxon>Pseudomonadota</taxon>
        <taxon>Alphaproteobacteria</taxon>
        <taxon>Sphingomonadales</taxon>
        <taxon>Sphingomonadaceae</taxon>
        <taxon>Sphingomonas</taxon>
    </lineage>
</organism>
<evidence type="ECO:0000313" key="2">
    <source>
        <dbReference type="Proteomes" id="UP000564677"/>
    </source>
</evidence>